<accession>A0ABR8D9D5</accession>
<evidence type="ECO:0000256" key="1">
    <source>
        <dbReference type="SAM" id="MobiDB-lite"/>
    </source>
</evidence>
<evidence type="ECO:0000313" key="2">
    <source>
        <dbReference type="EMBL" id="MBD2503807.1"/>
    </source>
</evidence>
<reference evidence="2 3" key="1">
    <citation type="journal article" date="2020" name="ISME J.">
        <title>Comparative genomics reveals insights into cyanobacterial evolution and habitat adaptation.</title>
        <authorList>
            <person name="Chen M.Y."/>
            <person name="Teng W.K."/>
            <person name="Zhao L."/>
            <person name="Hu C.X."/>
            <person name="Zhou Y.K."/>
            <person name="Han B.P."/>
            <person name="Song L.R."/>
            <person name="Shu W.S."/>
        </authorList>
    </citation>
    <scope>NUCLEOTIDE SEQUENCE [LARGE SCALE GENOMIC DNA]</scope>
    <source>
        <strain evidence="2 3">FACHB-119</strain>
    </source>
</reference>
<gene>
    <name evidence="2" type="ORF">H6G83_24895</name>
</gene>
<feature type="region of interest" description="Disordered" evidence="1">
    <location>
        <begin position="103"/>
        <end position="125"/>
    </location>
</feature>
<dbReference type="EMBL" id="JACJSG010000040">
    <property type="protein sequence ID" value="MBD2503807.1"/>
    <property type="molecule type" value="Genomic_DNA"/>
</dbReference>
<protein>
    <submittedName>
        <fullName evidence="2">Uncharacterized protein</fullName>
    </submittedName>
</protein>
<dbReference type="Proteomes" id="UP000661112">
    <property type="component" value="Unassembled WGS sequence"/>
</dbReference>
<name>A0ABR8D9D5_9NOST</name>
<feature type="region of interest" description="Disordered" evidence="1">
    <location>
        <begin position="329"/>
        <end position="357"/>
    </location>
</feature>
<dbReference type="RefSeq" id="WP_190476917.1">
    <property type="nucleotide sequence ID" value="NZ_JACJSG010000040.1"/>
</dbReference>
<keyword evidence="3" id="KW-1185">Reference proteome</keyword>
<evidence type="ECO:0000313" key="3">
    <source>
        <dbReference type="Proteomes" id="UP000661112"/>
    </source>
</evidence>
<comment type="caution">
    <text evidence="2">The sequence shown here is derived from an EMBL/GenBank/DDBJ whole genome shotgun (WGS) entry which is preliminary data.</text>
</comment>
<organism evidence="2 3">
    <name type="scientific">Anabaena azotica FACHB-119</name>
    <dbReference type="NCBI Taxonomy" id="947527"/>
    <lineage>
        <taxon>Bacteria</taxon>
        <taxon>Bacillati</taxon>
        <taxon>Cyanobacteriota</taxon>
        <taxon>Cyanophyceae</taxon>
        <taxon>Nostocales</taxon>
        <taxon>Nostocaceae</taxon>
        <taxon>Anabaena</taxon>
        <taxon>Anabaena azotica</taxon>
    </lineage>
</organism>
<sequence length="388" mass="42614">MTTREDVPSTANKLLSKLQTKLVVLPSVINTQQLHRHYTSQNTTANRLLQRLAIPEQLTARYKAGVLQPEAERWQYKRFQRTESVAGGEPLTNISLVQRLPESGWQEQGTRELEKSSSPNISASSPIINHAHAATPQETYRISRHTNLSNSVNAIAEGSFPIADSTTTQTREQSSLLRVTRIESNATAISSTSTTSTSDIPIHRKYPRSELLWRDDSDGVISEANSSHTVTPTYHSAVAQTNNSLTPQTGVTLQRKYHQSQLQVRRSQDATGVLPTAHLQANSDVIRMALSTQATTDLVDNRSNFLIQRSDLPLAISPNQNNLLVSRQTTDAGASVPSETISAIPTPTAPTTSSATNTDVDLGEIAEQVSRIILRRLVVERERGGMGR</sequence>
<feature type="compositionally biased region" description="Low complexity" evidence="1">
    <location>
        <begin position="116"/>
        <end position="125"/>
    </location>
</feature>
<proteinExistence type="predicted"/>
<feature type="compositionally biased region" description="Low complexity" evidence="1">
    <location>
        <begin position="340"/>
        <end position="356"/>
    </location>
</feature>